<comment type="caution">
    <text evidence="10">The sequence shown here is derived from an EMBL/GenBank/DDBJ whole genome shotgun (WGS) entry which is preliminary data.</text>
</comment>
<sequence>MLVYDYHHHTNNSFDSKAIMKEVCEQAIERGIHEVCFTEHFSVNPKASTYGHMNFERYFSEIAACQKQYGDELSIKKGIELCEPHLLRDQYKKELAGKHFDFILGSVHNIDNYKLREVIKREPETAYSHYFSEVFELVSYADIDVIAHLDLMKRYAHPILGYYRYEDHASIIEKILTKAVERHIGIEINTSGLRGGVGETLPSLDIVRRYRELGGEILTIGSDSHKVQDVGAGFEEAIQIAKDCGFDHITVFSNRVPEWIKID</sequence>
<keyword evidence="4 8" id="KW-0028">Amino-acid biosynthesis</keyword>
<dbReference type="EMBL" id="WNHB01000007">
    <property type="protein sequence ID" value="MTT31522.1"/>
    <property type="molecule type" value="Genomic_DNA"/>
</dbReference>
<reference evidence="10 11" key="1">
    <citation type="submission" date="2019-11" db="EMBL/GenBank/DDBJ databases">
        <title>Terrilactibacillus tamarindus sp. nov. BCM23-1 isolated from bark of Tamarindus indica.</title>
        <authorList>
            <person name="Kingkaew E."/>
            <person name="Tanasupawat S."/>
        </authorList>
    </citation>
    <scope>NUCLEOTIDE SEQUENCE [LARGE SCALE GENOMIC DNA]</scope>
    <source>
        <strain evidence="10 11">BCM23-1</strain>
    </source>
</reference>
<feature type="domain" description="PHP" evidence="9">
    <location>
        <begin position="5"/>
        <end position="191"/>
    </location>
</feature>
<dbReference type="PANTHER" id="PTHR21039:SF0">
    <property type="entry name" value="HISTIDINOL-PHOSPHATASE"/>
    <property type="match status" value="1"/>
</dbReference>
<organism evidence="10 11">
    <name type="scientific">Terrilactibacillus tamarindi</name>
    <dbReference type="NCBI Taxonomy" id="2599694"/>
    <lineage>
        <taxon>Bacteria</taxon>
        <taxon>Bacillati</taxon>
        <taxon>Bacillota</taxon>
        <taxon>Bacilli</taxon>
        <taxon>Bacillales</taxon>
        <taxon>Bacillaceae</taxon>
        <taxon>Terrilactibacillus</taxon>
    </lineage>
</organism>
<dbReference type="InterPro" id="IPR010140">
    <property type="entry name" value="Histidinol_P_phosphatase_HisJ"/>
</dbReference>
<dbReference type="Gene3D" id="3.20.20.140">
    <property type="entry name" value="Metal-dependent hydrolases"/>
    <property type="match status" value="1"/>
</dbReference>
<protein>
    <recommendedName>
        <fullName evidence="3 8">Histidinol-phosphatase</fullName>
        <shortName evidence="8">HolPase</shortName>
        <ecNumber evidence="3 8">3.1.3.15</ecNumber>
    </recommendedName>
</protein>
<evidence type="ECO:0000256" key="6">
    <source>
        <dbReference type="ARBA" id="ARBA00023102"/>
    </source>
</evidence>
<evidence type="ECO:0000256" key="4">
    <source>
        <dbReference type="ARBA" id="ARBA00022605"/>
    </source>
</evidence>
<dbReference type="EC" id="3.1.3.15" evidence="3 8"/>
<evidence type="ECO:0000259" key="9">
    <source>
        <dbReference type="Pfam" id="PF02811"/>
    </source>
</evidence>
<dbReference type="OrthoDB" id="9775255at2"/>
<comment type="catalytic activity">
    <reaction evidence="7 8">
        <text>L-histidinol phosphate + H2O = L-histidinol + phosphate</text>
        <dbReference type="Rhea" id="RHEA:14465"/>
        <dbReference type="ChEBI" id="CHEBI:15377"/>
        <dbReference type="ChEBI" id="CHEBI:43474"/>
        <dbReference type="ChEBI" id="CHEBI:57699"/>
        <dbReference type="ChEBI" id="CHEBI:57980"/>
        <dbReference type="EC" id="3.1.3.15"/>
    </reaction>
</comment>
<keyword evidence="11" id="KW-1185">Reference proteome</keyword>
<name>A0A6N8CN73_9BACI</name>
<evidence type="ECO:0000256" key="8">
    <source>
        <dbReference type="RuleBase" id="RU366003"/>
    </source>
</evidence>
<dbReference type="InterPro" id="IPR016195">
    <property type="entry name" value="Pol/histidinol_Pase-like"/>
</dbReference>
<dbReference type="GO" id="GO:0000105">
    <property type="term" value="P:L-histidine biosynthetic process"/>
    <property type="evidence" value="ECO:0007669"/>
    <property type="project" value="UniProtKB-UniRule"/>
</dbReference>
<dbReference type="GO" id="GO:0005737">
    <property type="term" value="C:cytoplasm"/>
    <property type="evidence" value="ECO:0007669"/>
    <property type="project" value="TreeGrafter"/>
</dbReference>
<keyword evidence="5 8" id="KW-0378">Hydrolase</keyword>
<comment type="similarity">
    <text evidence="2 8">Belongs to the PHP hydrolase family. HisK subfamily.</text>
</comment>
<evidence type="ECO:0000256" key="1">
    <source>
        <dbReference type="ARBA" id="ARBA00004970"/>
    </source>
</evidence>
<evidence type="ECO:0000256" key="2">
    <source>
        <dbReference type="ARBA" id="ARBA00009152"/>
    </source>
</evidence>
<dbReference type="Pfam" id="PF02811">
    <property type="entry name" value="PHP"/>
    <property type="match status" value="1"/>
</dbReference>
<evidence type="ECO:0000313" key="11">
    <source>
        <dbReference type="Proteomes" id="UP000440978"/>
    </source>
</evidence>
<dbReference type="GO" id="GO:0004401">
    <property type="term" value="F:histidinol-phosphatase activity"/>
    <property type="evidence" value="ECO:0007669"/>
    <property type="project" value="UniProtKB-UniRule"/>
</dbReference>
<dbReference type="AlphaFoldDB" id="A0A6N8CN73"/>
<evidence type="ECO:0000256" key="3">
    <source>
        <dbReference type="ARBA" id="ARBA00013085"/>
    </source>
</evidence>
<dbReference type="NCBIfam" id="TIGR01856">
    <property type="entry name" value="hisJ_fam"/>
    <property type="match status" value="1"/>
</dbReference>
<dbReference type="SUPFAM" id="SSF89550">
    <property type="entry name" value="PHP domain-like"/>
    <property type="match status" value="1"/>
</dbReference>
<dbReference type="PANTHER" id="PTHR21039">
    <property type="entry name" value="HISTIDINOL PHOSPHATASE-RELATED"/>
    <property type="match status" value="1"/>
</dbReference>
<comment type="pathway">
    <text evidence="1 8">Amino-acid biosynthesis; L-histidine biosynthesis; L-histidine from 5-phospho-alpha-D-ribose 1-diphosphate: step 8/9.</text>
</comment>
<accession>A0A6N8CN73</accession>
<evidence type="ECO:0000313" key="10">
    <source>
        <dbReference type="EMBL" id="MTT31522.1"/>
    </source>
</evidence>
<evidence type="ECO:0000256" key="7">
    <source>
        <dbReference type="ARBA" id="ARBA00049158"/>
    </source>
</evidence>
<dbReference type="InterPro" id="IPR004013">
    <property type="entry name" value="PHP_dom"/>
</dbReference>
<gene>
    <name evidence="10" type="ORF">GMB86_05775</name>
</gene>
<dbReference type="UniPathway" id="UPA00031">
    <property type="reaction ID" value="UER00013"/>
</dbReference>
<evidence type="ECO:0000256" key="5">
    <source>
        <dbReference type="ARBA" id="ARBA00022801"/>
    </source>
</evidence>
<keyword evidence="6 8" id="KW-0368">Histidine biosynthesis</keyword>
<proteinExistence type="inferred from homology"/>
<dbReference type="RefSeq" id="WP_155217854.1">
    <property type="nucleotide sequence ID" value="NZ_WNHB01000007.1"/>
</dbReference>
<dbReference type="Proteomes" id="UP000440978">
    <property type="component" value="Unassembled WGS sequence"/>
</dbReference>